<name>A0A915YCU9_9BACT</name>
<dbReference type="InterPro" id="IPR008928">
    <property type="entry name" value="6-hairpin_glycosidase_sf"/>
</dbReference>
<dbReference type="GO" id="GO:0005975">
    <property type="term" value="P:carbohydrate metabolic process"/>
    <property type="evidence" value="ECO:0007669"/>
    <property type="project" value="InterPro"/>
</dbReference>
<dbReference type="InterPro" id="IPR036249">
    <property type="entry name" value="Thioredoxin-like_sf"/>
</dbReference>
<evidence type="ECO:0000259" key="3">
    <source>
        <dbReference type="Pfam" id="PF03190"/>
    </source>
</evidence>
<dbReference type="Proteomes" id="UP001060919">
    <property type="component" value="Chromosome"/>
</dbReference>
<organism evidence="5 6">
    <name type="scientific">Aureispira anguillae</name>
    <dbReference type="NCBI Taxonomy" id="2864201"/>
    <lineage>
        <taxon>Bacteria</taxon>
        <taxon>Pseudomonadati</taxon>
        <taxon>Bacteroidota</taxon>
        <taxon>Saprospiria</taxon>
        <taxon>Saprospirales</taxon>
        <taxon>Saprospiraceae</taxon>
        <taxon>Aureispira</taxon>
    </lineage>
</organism>
<dbReference type="RefSeq" id="WP_264792002.1">
    <property type="nucleotide sequence ID" value="NZ_AP026867.1"/>
</dbReference>
<dbReference type="AlphaFoldDB" id="A0A915YCU9"/>
<evidence type="ECO:0000259" key="4">
    <source>
        <dbReference type="Pfam" id="PF07944"/>
    </source>
</evidence>
<evidence type="ECO:0000256" key="2">
    <source>
        <dbReference type="SAM" id="SignalP"/>
    </source>
</evidence>
<dbReference type="KEGG" id="aup:AsAng_0014410"/>
<feature type="coiled-coil region" evidence="1">
    <location>
        <begin position="401"/>
        <end position="435"/>
    </location>
</feature>
<feature type="domain" description="Non-reducing end beta-L-arabinofuranosidase-like GH127 catalytic" evidence="4">
    <location>
        <begin position="452"/>
        <end position="543"/>
    </location>
</feature>
<dbReference type="Pfam" id="PF07944">
    <property type="entry name" value="Beta-AFase-like_GH127_cat"/>
    <property type="match status" value="1"/>
</dbReference>
<protein>
    <submittedName>
        <fullName evidence="5">Thioredoxin domain-containing protein</fullName>
    </submittedName>
</protein>
<gene>
    <name evidence="5" type="ORF">AsAng_0014410</name>
</gene>
<dbReference type="InterPro" id="IPR004879">
    <property type="entry name" value="Ssp411-like_TRX"/>
</dbReference>
<accession>A0A915YCU9</accession>
<dbReference type="SUPFAM" id="SSF48208">
    <property type="entry name" value="Six-hairpin glycosidases"/>
    <property type="match status" value="1"/>
</dbReference>
<feature type="domain" description="Spermatogenesis-associated protein 20-like TRX" evidence="3">
    <location>
        <begin position="38"/>
        <end position="192"/>
    </location>
</feature>
<keyword evidence="1" id="KW-0175">Coiled coil</keyword>
<dbReference type="EMBL" id="AP026867">
    <property type="protein sequence ID" value="BDS10732.1"/>
    <property type="molecule type" value="Genomic_DNA"/>
</dbReference>
<dbReference type="InterPro" id="IPR012878">
    <property type="entry name" value="Beta-AFase-like_GH127_cat"/>
</dbReference>
<evidence type="ECO:0000313" key="6">
    <source>
        <dbReference type="Proteomes" id="UP001060919"/>
    </source>
</evidence>
<dbReference type="PIRSF" id="PIRSF006402">
    <property type="entry name" value="UCP006402_thioredoxin"/>
    <property type="match status" value="1"/>
</dbReference>
<dbReference type="PANTHER" id="PTHR42899">
    <property type="entry name" value="SPERMATOGENESIS-ASSOCIATED PROTEIN 20"/>
    <property type="match status" value="1"/>
</dbReference>
<dbReference type="Pfam" id="PF03190">
    <property type="entry name" value="Thioredox_DsbH"/>
    <property type="match status" value="1"/>
</dbReference>
<dbReference type="Gene3D" id="1.50.10.20">
    <property type="match status" value="2"/>
</dbReference>
<sequence length="706" mass="81227">MNPYYLYLLVYLLSVSVTSCAQKHSNKATKETASHPYTNALIHESSPYLLQHAHNPVQWYPWGEKALNKAKQENKMLLISIGYAACHWCHVMEHESFEDSAVAQLMNDHFVCIKVDREERPDVDQVYMAACQLINQSGGWPLNAIALPNGKPFYAGTYYPKEDWTKVLNHFIRFYKEQPEKLQEAAKQITEGVAQSGKVGFNPSPSEYTMEQLDRSFDLWATSIDFEKGGFNKGDNKFPLPSSWDYLLRYATLSNNSKALEATHTTLKNMAWGGIYDQLGGGFARYSTDAFWKAPHFEKMLYDNGQLVSLYAQAYQHSKNPLYKKVVYETLEWVEREMTSPEGGFYASLDADSEGEEGKFYVWKAKEIKAILAEDAALFMDYYNCTEGGNWEQHNNILLRKKSEEKIATKYQLTIAELQEKIALLNNKMLQERSKRIRPGLDDKILTSWNAIMLTGYVKAYRAFGEEKFLTIALKNADFLIKNVIPKDYKITRNYKDGKAVISGFLDDYAFLIRAFIELYQVTFEEKWLQIADTLTEHTLTHFFQEETGMFNYTPNYNANLVARKMEVTDNVIPASNSEMANNLYLLGLYFYNKDYHQKAKQMLANVSKNLFQSPTYFSNWSKLMLAIIQPPYEVAIMGNDFETKRKEFDQYYLPNVLFMGGTKEGNLALLEGKMIQGTTTIYVCQNKACKRPLNTTEEALKLLSN</sequence>
<feature type="chain" id="PRO_5037918297" evidence="2">
    <location>
        <begin position="22"/>
        <end position="706"/>
    </location>
</feature>
<dbReference type="CDD" id="cd02955">
    <property type="entry name" value="SSP411"/>
    <property type="match status" value="1"/>
</dbReference>
<evidence type="ECO:0000256" key="1">
    <source>
        <dbReference type="SAM" id="Coils"/>
    </source>
</evidence>
<dbReference type="SUPFAM" id="SSF52833">
    <property type="entry name" value="Thioredoxin-like"/>
    <property type="match status" value="1"/>
</dbReference>
<keyword evidence="2" id="KW-0732">Signal</keyword>
<proteinExistence type="predicted"/>
<dbReference type="InterPro" id="IPR024705">
    <property type="entry name" value="Ssp411"/>
</dbReference>
<keyword evidence="6" id="KW-1185">Reference proteome</keyword>
<dbReference type="Gene3D" id="3.40.30.10">
    <property type="entry name" value="Glutaredoxin"/>
    <property type="match status" value="1"/>
</dbReference>
<evidence type="ECO:0000313" key="5">
    <source>
        <dbReference type="EMBL" id="BDS10732.1"/>
    </source>
</evidence>
<dbReference type="PANTHER" id="PTHR42899:SF1">
    <property type="entry name" value="SPERMATOGENESIS-ASSOCIATED PROTEIN 20"/>
    <property type="match status" value="1"/>
</dbReference>
<reference evidence="5" key="1">
    <citation type="submission" date="2022-09" db="EMBL/GenBank/DDBJ databases">
        <title>Aureispira anguillicida sp. nov., isolated from Leptocephalus of Japanese eel Anguilla japonica.</title>
        <authorList>
            <person name="Yuasa K."/>
            <person name="Mekata T."/>
            <person name="Ikunari K."/>
        </authorList>
    </citation>
    <scope>NUCLEOTIDE SEQUENCE</scope>
    <source>
        <strain evidence="5">EL160426</strain>
    </source>
</reference>
<feature type="signal peptide" evidence="2">
    <location>
        <begin position="1"/>
        <end position="21"/>
    </location>
</feature>